<dbReference type="EMBL" id="PEKP01000002">
    <property type="protein sequence ID" value="PIK28510.1"/>
    <property type="molecule type" value="Genomic_DNA"/>
</dbReference>
<dbReference type="PANTHER" id="PTHR43221:SF2">
    <property type="entry name" value="PROTEASE HTPX HOMOLOG"/>
    <property type="match status" value="1"/>
</dbReference>
<dbReference type="Gene3D" id="3.30.2010.10">
    <property type="entry name" value="Metalloproteases ('zincins'), catalytic domain"/>
    <property type="match status" value="1"/>
</dbReference>
<evidence type="ECO:0000256" key="5">
    <source>
        <dbReference type="ARBA" id="ARBA00022723"/>
    </source>
</evidence>
<protein>
    <submittedName>
        <fullName evidence="13">Peptidase M48</fullName>
    </submittedName>
</protein>
<evidence type="ECO:0000259" key="12">
    <source>
        <dbReference type="Pfam" id="PF01435"/>
    </source>
</evidence>
<keyword evidence="3" id="KW-0645">Protease</keyword>
<dbReference type="GO" id="GO:0006508">
    <property type="term" value="P:proteolysis"/>
    <property type="evidence" value="ECO:0007669"/>
    <property type="project" value="UniProtKB-KW"/>
</dbReference>
<evidence type="ECO:0000256" key="4">
    <source>
        <dbReference type="ARBA" id="ARBA00022692"/>
    </source>
</evidence>
<name>A0A2G8IYD3_BACPU</name>
<feature type="transmembrane region" description="Helical" evidence="11">
    <location>
        <begin position="271"/>
        <end position="290"/>
    </location>
</feature>
<evidence type="ECO:0000256" key="3">
    <source>
        <dbReference type="ARBA" id="ARBA00022670"/>
    </source>
</evidence>
<sequence>MLRKASLSYLIASIITIIVILIEVGIRSAVVSPFVLLDSNKENNPKVLISHSLFQGDFLLTYQDGSSNEHSEAAFQLGGKQINFTEIPSANGTNTIETDKIMNDKAVVFLRRGFVPIHDDTTSMEQVSQNPFFSKYNLTNLTETTKVKTGFKHNTTYIILITLMGILLPALLFLFFNLHESMKNLFTLFIPFVLAIFLPLGLNYYFLMGYVLSITGSYVLSIFLSILVPTFLSVLLTAYSFEYTTKDSPEELEENEGTLGNSFLMNVREQVVLFGAVTLSLLYFGSYLLLSLSFQAKIMDNLFLFCAWYFALVILFIIGYSIIQKIINKYEVLHTDEFMNIRNDIEYKTKQKLNIWIKKGSQHDVNAWIYSFQLPFTRRVNVYVTEGLLDKFDTEEIRAILYHEMGHVKLKHAHFTIYLTLIVTLLMGISMYYARQFMLANGWWQYILIFPAGVLIMIFITEWLPKKISRLFEIQADNFAVSHLENKTLYLNTLIKLSSLIEEVDGDYGRKSEWRESHPSFEKRIENIKKTD</sequence>
<reference evidence="13 14" key="1">
    <citation type="submission" date="2017-11" db="EMBL/GenBank/DDBJ databases">
        <title>Draft genome sequence of Bacillus pumilus 51_5il from lake Gorkoye (Russia: Novosibirsk region).</title>
        <authorList>
            <person name="Shipova A.A."/>
            <person name="Rozanov A.S."/>
            <person name="Bryanskaya A.V."/>
            <person name="Peltek S.E."/>
        </authorList>
    </citation>
    <scope>NUCLEOTIDE SEQUENCE [LARGE SCALE GENOMIC DNA]</scope>
    <source>
        <strain evidence="13 14">51_5il</strain>
    </source>
</reference>
<dbReference type="Pfam" id="PF01435">
    <property type="entry name" value="Peptidase_M48"/>
    <property type="match status" value="1"/>
</dbReference>
<proteinExistence type="predicted"/>
<evidence type="ECO:0000256" key="1">
    <source>
        <dbReference type="ARBA" id="ARBA00001947"/>
    </source>
</evidence>
<dbReference type="InterPro" id="IPR001915">
    <property type="entry name" value="Peptidase_M48"/>
</dbReference>
<organism evidence="13 14">
    <name type="scientific">Bacillus pumilus</name>
    <name type="common">Bacillus mesentericus</name>
    <dbReference type="NCBI Taxonomy" id="1408"/>
    <lineage>
        <taxon>Bacteria</taxon>
        <taxon>Bacillati</taxon>
        <taxon>Bacillota</taxon>
        <taxon>Bacilli</taxon>
        <taxon>Bacillales</taxon>
        <taxon>Bacillaceae</taxon>
        <taxon>Bacillus</taxon>
    </lineage>
</organism>
<dbReference type="GO" id="GO:0004222">
    <property type="term" value="F:metalloendopeptidase activity"/>
    <property type="evidence" value="ECO:0007669"/>
    <property type="project" value="InterPro"/>
</dbReference>
<dbReference type="PANTHER" id="PTHR43221">
    <property type="entry name" value="PROTEASE HTPX"/>
    <property type="match status" value="1"/>
</dbReference>
<evidence type="ECO:0000256" key="6">
    <source>
        <dbReference type="ARBA" id="ARBA00022801"/>
    </source>
</evidence>
<dbReference type="GO" id="GO:0046872">
    <property type="term" value="F:metal ion binding"/>
    <property type="evidence" value="ECO:0007669"/>
    <property type="project" value="UniProtKB-KW"/>
</dbReference>
<keyword evidence="7" id="KW-0862">Zinc</keyword>
<evidence type="ECO:0000313" key="14">
    <source>
        <dbReference type="Proteomes" id="UP000230768"/>
    </source>
</evidence>
<comment type="cofactor">
    <cofactor evidence="1">
        <name>Zn(2+)</name>
        <dbReference type="ChEBI" id="CHEBI:29105"/>
    </cofactor>
</comment>
<gene>
    <name evidence="13" type="ORF">CTV99_00125</name>
</gene>
<keyword evidence="10 11" id="KW-0472">Membrane</keyword>
<keyword evidence="2" id="KW-1003">Cell membrane</keyword>
<evidence type="ECO:0000256" key="10">
    <source>
        <dbReference type="ARBA" id="ARBA00023136"/>
    </source>
</evidence>
<evidence type="ECO:0000256" key="11">
    <source>
        <dbReference type="SAM" id="Phobius"/>
    </source>
</evidence>
<keyword evidence="6" id="KW-0378">Hydrolase</keyword>
<feature type="transmembrane region" description="Helical" evidence="11">
    <location>
        <begin position="446"/>
        <end position="464"/>
    </location>
</feature>
<feature type="transmembrane region" description="Helical" evidence="11">
    <location>
        <begin position="218"/>
        <end position="239"/>
    </location>
</feature>
<feature type="transmembrane region" description="Helical" evidence="11">
    <location>
        <begin position="7"/>
        <end position="26"/>
    </location>
</feature>
<accession>A0A2G8IYD3</accession>
<feature type="transmembrane region" description="Helical" evidence="11">
    <location>
        <begin position="157"/>
        <end position="178"/>
    </location>
</feature>
<feature type="transmembrane region" description="Helical" evidence="11">
    <location>
        <begin position="302"/>
        <end position="323"/>
    </location>
</feature>
<keyword evidence="9" id="KW-0482">Metalloprotease</keyword>
<evidence type="ECO:0000313" key="13">
    <source>
        <dbReference type="EMBL" id="PIK28510.1"/>
    </source>
</evidence>
<dbReference type="RefSeq" id="WP_099725732.1">
    <property type="nucleotide sequence ID" value="NZ_PEKP01000002.1"/>
</dbReference>
<dbReference type="Proteomes" id="UP000230768">
    <property type="component" value="Unassembled WGS sequence"/>
</dbReference>
<feature type="transmembrane region" description="Helical" evidence="11">
    <location>
        <begin position="185"/>
        <end position="206"/>
    </location>
</feature>
<keyword evidence="5" id="KW-0479">Metal-binding</keyword>
<dbReference type="AlphaFoldDB" id="A0A2G8IYD3"/>
<dbReference type="InterPro" id="IPR050083">
    <property type="entry name" value="HtpX_protease"/>
</dbReference>
<keyword evidence="8 11" id="KW-1133">Transmembrane helix</keyword>
<keyword evidence="4 11" id="KW-0812">Transmembrane</keyword>
<evidence type="ECO:0000256" key="2">
    <source>
        <dbReference type="ARBA" id="ARBA00022475"/>
    </source>
</evidence>
<evidence type="ECO:0000256" key="7">
    <source>
        <dbReference type="ARBA" id="ARBA00022833"/>
    </source>
</evidence>
<feature type="transmembrane region" description="Helical" evidence="11">
    <location>
        <begin position="415"/>
        <end position="434"/>
    </location>
</feature>
<comment type="caution">
    <text evidence="13">The sequence shown here is derived from an EMBL/GenBank/DDBJ whole genome shotgun (WGS) entry which is preliminary data.</text>
</comment>
<feature type="domain" description="Peptidase M48" evidence="12">
    <location>
        <begin position="362"/>
        <end position="531"/>
    </location>
</feature>
<evidence type="ECO:0000256" key="8">
    <source>
        <dbReference type="ARBA" id="ARBA00022989"/>
    </source>
</evidence>
<evidence type="ECO:0000256" key="9">
    <source>
        <dbReference type="ARBA" id="ARBA00023049"/>
    </source>
</evidence>